<protein>
    <submittedName>
        <fullName evidence="3">Uncharacterized protein</fullName>
    </submittedName>
</protein>
<evidence type="ECO:0000313" key="2">
    <source>
        <dbReference type="Proteomes" id="UP000887565"/>
    </source>
</evidence>
<keyword evidence="2" id="KW-1185">Reference proteome</keyword>
<dbReference type="Proteomes" id="UP000887565">
    <property type="component" value="Unplaced"/>
</dbReference>
<dbReference type="AlphaFoldDB" id="A0A915HZ67"/>
<sequence>MRAVWSRDLAKKYRHLPWALLNKPFEVEALTAPNVVLLGPAALRILGPHVTGRALEFIADGTIHATLVDKILLDGEPSSPAVDAVPRAVEEASRNARPTAVVAMSPSTMTTGA</sequence>
<evidence type="ECO:0000256" key="1">
    <source>
        <dbReference type="SAM" id="MobiDB-lite"/>
    </source>
</evidence>
<dbReference type="WBParaSite" id="nRc.2.0.1.t06561-RA">
    <property type="protein sequence ID" value="nRc.2.0.1.t06561-RA"/>
    <property type="gene ID" value="nRc.2.0.1.g06561"/>
</dbReference>
<feature type="region of interest" description="Disordered" evidence="1">
    <location>
        <begin position="88"/>
        <end position="113"/>
    </location>
</feature>
<evidence type="ECO:0000313" key="3">
    <source>
        <dbReference type="WBParaSite" id="nRc.2.0.1.t06561-RA"/>
    </source>
</evidence>
<reference evidence="3" key="1">
    <citation type="submission" date="2022-11" db="UniProtKB">
        <authorList>
            <consortium name="WormBaseParasite"/>
        </authorList>
    </citation>
    <scope>IDENTIFICATION</scope>
</reference>
<name>A0A915HZ67_ROMCU</name>
<proteinExistence type="predicted"/>
<accession>A0A915HZ67</accession>
<organism evidence="2 3">
    <name type="scientific">Romanomermis culicivorax</name>
    <name type="common">Nematode worm</name>
    <dbReference type="NCBI Taxonomy" id="13658"/>
    <lineage>
        <taxon>Eukaryota</taxon>
        <taxon>Metazoa</taxon>
        <taxon>Ecdysozoa</taxon>
        <taxon>Nematoda</taxon>
        <taxon>Enoplea</taxon>
        <taxon>Dorylaimia</taxon>
        <taxon>Mermithida</taxon>
        <taxon>Mermithoidea</taxon>
        <taxon>Mermithidae</taxon>
        <taxon>Romanomermis</taxon>
    </lineage>
</organism>